<sequence length="98" mass="11559">MGNLEKSISEIQEFILSRIKSINSRSENKLKDDIEDVRSEMQEFFEKWQELVEECNRDGNKIPIYFGRRFMVSPPNSEERRLLRQYNSAGRDTVVSGI</sequence>
<gene>
    <name evidence="1" type="ORF">FMM80_26800</name>
</gene>
<evidence type="ECO:0000313" key="1">
    <source>
        <dbReference type="EMBL" id="NDO72060.1"/>
    </source>
</evidence>
<dbReference type="EMBL" id="VIRB01000150">
    <property type="protein sequence ID" value="NDO72060.1"/>
    <property type="molecule type" value="Genomic_DNA"/>
</dbReference>
<accession>A0A9X5CCB0</accession>
<organism evidence="1 2">
    <name type="scientific">Schaedlerella arabinosiphila</name>
    <dbReference type="NCBI Taxonomy" id="2044587"/>
    <lineage>
        <taxon>Bacteria</taxon>
        <taxon>Bacillati</taxon>
        <taxon>Bacillota</taxon>
        <taxon>Clostridia</taxon>
        <taxon>Lachnospirales</taxon>
        <taxon>Lachnospiraceae</taxon>
        <taxon>Schaedlerella</taxon>
    </lineage>
</organism>
<protein>
    <submittedName>
        <fullName evidence="1">Uncharacterized protein</fullName>
    </submittedName>
</protein>
<dbReference type="AlphaFoldDB" id="A0A9X5CCB0"/>
<proteinExistence type="predicted"/>
<reference evidence="1 2" key="1">
    <citation type="submission" date="2019-07" db="EMBL/GenBank/DDBJ databases">
        <title>Draft genome sequences of 15 bacterial species constituting the stable defined intestinal microbiota of the GM15 gnotobiotic mouse model.</title>
        <authorList>
            <person name="Elie C."/>
            <person name="Mathieu A."/>
            <person name="Saliou A."/>
            <person name="Darnaud M."/>
            <person name="Leulier F."/>
            <person name="Tamellini A."/>
        </authorList>
    </citation>
    <scope>NUCLEOTIDE SEQUENCE [LARGE SCALE GENOMIC DNA]</scope>
    <source>
        <strain evidence="2">ASF 502</strain>
    </source>
</reference>
<dbReference type="Proteomes" id="UP000474104">
    <property type="component" value="Unassembled WGS sequence"/>
</dbReference>
<comment type="caution">
    <text evidence="1">The sequence shown here is derived from an EMBL/GenBank/DDBJ whole genome shotgun (WGS) entry which is preliminary data.</text>
</comment>
<dbReference type="OrthoDB" id="713315at2"/>
<dbReference type="RefSeq" id="WP_004071656.1">
    <property type="nucleotide sequence ID" value="NZ_VIRB01000150.1"/>
</dbReference>
<evidence type="ECO:0000313" key="2">
    <source>
        <dbReference type="Proteomes" id="UP000474104"/>
    </source>
</evidence>
<name>A0A9X5CCB0_9FIRM</name>